<comment type="caution">
    <text evidence="3">The sequence shown here is derived from an EMBL/GenBank/DDBJ whole genome shotgun (WGS) entry which is preliminary data.</text>
</comment>
<name>A0A554A1P0_9BACI</name>
<feature type="domain" description="YdbS-like PH" evidence="2">
    <location>
        <begin position="80"/>
        <end position="154"/>
    </location>
</feature>
<dbReference type="OrthoDB" id="2437193at2"/>
<evidence type="ECO:0000313" key="3">
    <source>
        <dbReference type="EMBL" id="TSB47595.1"/>
    </source>
</evidence>
<evidence type="ECO:0000259" key="2">
    <source>
        <dbReference type="Pfam" id="PF03703"/>
    </source>
</evidence>
<dbReference type="InterPro" id="IPR005182">
    <property type="entry name" value="YdbS-like_PH"/>
</dbReference>
<keyword evidence="1" id="KW-0812">Transmembrane</keyword>
<reference evidence="3 4" key="1">
    <citation type="submission" date="2019-07" db="EMBL/GenBank/DDBJ databases">
        <authorList>
            <person name="Park Y.J."/>
            <person name="Jeong S.E."/>
            <person name="Jung H.S."/>
        </authorList>
    </citation>
    <scope>NUCLEOTIDE SEQUENCE [LARGE SCALE GENOMIC DNA]</scope>
    <source>
        <strain evidence="4">P16(2019)</strain>
    </source>
</reference>
<organism evidence="3 4">
    <name type="scientific">Alkalicoccobacillus porphyridii</name>
    <dbReference type="NCBI Taxonomy" id="2597270"/>
    <lineage>
        <taxon>Bacteria</taxon>
        <taxon>Bacillati</taxon>
        <taxon>Bacillota</taxon>
        <taxon>Bacilli</taxon>
        <taxon>Bacillales</taxon>
        <taxon>Bacillaceae</taxon>
        <taxon>Alkalicoccobacillus</taxon>
    </lineage>
</organism>
<proteinExistence type="predicted"/>
<dbReference type="PANTHER" id="PTHR34473">
    <property type="entry name" value="UPF0699 TRANSMEMBRANE PROTEIN YDBS"/>
    <property type="match status" value="1"/>
</dbReference>
<dbReference type="EMBL" id="VLXZ01000002">
    <property type="protein sequence ID" value="TSB47595.1"/>
    <property type="molecule type" value="Genomic_DNA"/>
</dbReference>
<feature type="transmembrane region" description="Helical" evidence="1">
    <location>
        <begin position="48"/>
        <end position="77"/>
    </location>
</feature>
<accession>A0A554A1P0</accession>
<dbReference type="RefSeq" id="WP_143847009.1">
    <property type="nucleotide sequence ID" value="NZ_VLXZ01000002.1"/>
</dbReference>
<dbReference type="AlphaFoldDB" id="A0A554A1P0"/>
<dbReference type="Pfam" id="PF03703">
    <property type="entry name" value="bPH_2"/>
    <property type="match status" value="1"/>
</dbReference>
<evidence type="ECO:0000256" key="1">
    <source>
        <dbReference type="SAM" id="Phobius"/>
    </source>
</evidence>
<feature type="transmembrane region" description="Helical" evidence="1">
    <location>
        <begin position="20"/>
        <end position="42"/>
    </location>
</feature>
<evidence type="ECO:0000313" key="4">
    <source>
        <dbReference type="Proteomes" id="UP000318521"/>
    </source>
</evidence>
<sequence>MLQQTIPFPEETISKKAVYVWRISSTLSHAITLLILAAILFMQTYYEWVSWIGTITYVIAGYVLLQAIYKVCIYPVYMQRAWRYRIDPEYLQLKYGALEHVHVLVPMVKVLHVSTTQGPILRRFGLATIMIGTTASNHEIPALPIKVAEELRGKIAILAKVNEHES</sequence>
<keyword evidence="4" id="KW-1185">Reference proteome</keyword>
<protein>
    <submittedName>
        <fullName evidence="3">PH domain-containing protein</fullName>
    </submittedName>
</protein>
<gene>
    <name evidence="3" type="ORF">FN960_03470</name>
</gene>
<keyword evidence="1" id="KW-1133">Transmembrane helix</keyword>
<keyword evidence="1" id="KW-0472">Membrane</keyword>
<dbReference type="Proteomes" id="UP000318521">
    <property type="component" value="Unassembled WGS sequence"/>
</dbReference>
<dbReference type="PANTHER" id="PTHR34473:SF2">
    <property type="entry name" value="UPF0699 TRANSMEMBRANE PROTEIN YDBT"/>
    <property type="match status" value="1"/>
</dbReference>